<feature type="compositionally biased region" description="Basic and acidic residues" evidence="1">
    <location>
        <begin position="20"/>
        <end position="34"/>
    </location>
</feature>
<accession>A0AAN8FLL9</accession>
<comment type="caution">
    <text evidence="2">The sequence shown here is derived from an EMBL/GenBank/DDBJ whole genome shotgun (WGS) entry which is preliminary data.</text>
</comment>
<organism evidence="2 3">
    <name type="scientific">Trichostrongylus colubriformis</name>
    <name type="common">Black scour worm</name>
    <dbReference type="NCBI Taxonomy" id="6319"/>
    <lineage>
        <taxon>Eukaryota</taxon>
        <taxon>Metazoa</taxon>
        <taxon>Ecdysozoa</taxon>
        <taxon>Nematoda</taxon>
        <taxon>Chromadorea</taxon>
        <taxon>Rhabditida</taxon>
        <taxon>Rhabditina</taxon>
        <taxon>Rhabditomorpha</taxon>
        <taxon>Strongyloidea</taxon>
        <taxon>Trichostrongylidae</taxon>
        <taxon>Trichostrongylus</taxon>
    </lineage>
</organism>
<evidence type="ECO:0000256" key="1">
    <source>
        <dbReference type="SAM" id="MobiDB-lite"/>
    </source>
</evidence>
<gene>
    <name evidence="2" type="ORF">GCK32_019289</name>
</gene>
<keyword evidence="3" id="KW-1185">Reference proteome</keyword>
<dbReference type="AlphaFoldDB" id="A0AAN8FLL9"/>
<protein>
    <submittedName>
        <fullName evidence="2">Uncharacterized protein</fullName>
    </submittedName>
</protein>
<evidence type="ECO:0000313" key="3">
    <source>
        <dbReference type="Proteomes" id="UP001331761"/>
    </source>
</evidence>
<dbReference type="EMBL" id="WIXE01023492">
    <property type="protein sequence ID" value="KAK5966428.1"/>
    <property type="molecule type" value="Genomic_DNA"/>
</dbReference>
<proteinExistence type="predicted"/>
<feature type="region of interest" description="Disordered" evidence="1">
    <location>
        <begin position="1"/>
        <end position="197"/>
    </location>
</feature>
<reference evidence="2 3" key="1">
    <citation type="submission" date="2019-10" db="EMBL/GenBank/DDBJ databases">
        <title>Assembly and Annotation for the nematode Trichostrongylus colubriformis.</title>
        <authorList>
            <person name="Martin J."/>
        </authorList>
    </citation>
    <scope>NUCLEOTIDE SEQUENCE [LARGE SCALE GENOMIC DNA]</scope>
    <source>
        <strain evidence="2">G859</strain>
        <tissue evidence="2">Whole worm</tissue>
    </source>
</reference>
<evidence type="ECO:0000313" key="2">
    <source>
        <dbReference type="EMBL" id="KAK5966428.1"/>
    </source>
</evidence>
<feature type="compositionally biased region" description="Basic and acidic residues" evidence="1">
    <location>
        <begin position="105"/>
        <end position="146"/>
    </location>
</feature>
<name>A0AAN8FLL9_TRICO</name>
<feature type="compositionally biased region" description="Basic and acidic residues" evidence="1">
    <location>
        <begin position="185"/>
        <end position="197"/>
    </location>
</feature>
<sequence length="410" mass="46003">MGSCASCRRNASKETTTPVFREDPTQSDNEKVSVEKMQTAEETAEQGTAEKPAAAVEIVVSKERTAESVEKRRKSKEKSAEPVARKKKSKERSFEGFLRRKKSKERSVELNERRRKSKEAEKRSQSLERIASSDERMSKQAVERRKGSSQVKKKTERSGVPDKRKEEKHDDSGSEVVDYWLTPAEQKKTATKESKELPVDKTSEFVLSVVQPPSVDYSKLPPSLQVNKRKQEQPSAKLPSNVPAWTTNVPPERQPEAYGVADRRPEMAAGINKSTAPEAYGVADRPLHIASGLSRPTAPQAYGVADRPMPQSYSKEMGFKRMPEQESSYGVADRPYAPVPPVQKTYGTNGHQAMMGSGSASLHRQRPSYKHYDPGMRNERQNQMSPAHSYKLYGGGGFFAKTNERSDYRF</sequence>
<feature type="compositionally biased region" description="Basic and acidic residues" evidence="1">
    <location>
        <begin position="156"/>
        <end position="172"/>
    </location>
</feature>
<dbReference type="Proteomes" id="UP001331761">
    <property type="component" value="Unassembled WGS sequence"/>
</dbReference>
<feature type="compositionally biased region" description="Basic and acidic residues" evidence="1">
    <location>
        <begin position="60"/>
        <end position="70"/>
    </location>
</feature>
<feature type="region of interest" description="Disordered" evidence="1">
    <location>
        <begin position="214"/>
        <end position="255"/>
    </location>
</feature>